<feature type="transmembrane region" description="Helical" evidence="2">
    <location>
        <begin position="183"/>
        <end position="201"/>
    </location>
</feature>
<feature type="region of interest" description="Disordered" evidence="1">
    <location>
        <begin position="255"/>
        <end position="274"/>
    </location>
</feature>
<dbReference type="EMBL" id="CP047045">
    <property type="protein sequence ID" value="QGZ96156.1"/>
    <property type="molecule type" value="Genomic_DNA"/>
</dbReference>
<keyword evidence="2" id="KW-1133">Transmembrane helix</keyword>
<organism evidence="3 4">
    <name type="scientific">Terricaulis silvestris</name>
    <dbReference type="NCBI Taxonomy" id="2686094"/>
    <lineage>
        <taxon>Bacteria</taxon>
        <taxon>Pseudomonadati</taxon>
        <taxon>Pseudomonadota</taxon>
        <taxon>Alphaproteobacteria</taxon>
        <taxon>Caulobacterales</taxon>
        <taxon>Caulobacteraceae</taxon>
        <taxon>Terricaulis</taxon>
    </lineage>
</organism>
<proteinExistence type="predicted"/>
<keyword evidence="4" id="KW-1185">Reference proteome</keyword>
<evidence type="ECO:0000313" key="3">
    <source>
        <dbReference type="EMBL" id="QGZ96156.1"/>
    </source>
</evidence>
<evidence type="ECO:0000256" key="2">
    <source>
        <dbReference type="SAM" id="Phobius"/>
    </source>
</evidence>
<dbReference type="InterPro" id="IPR016516">
    <property type="entry name" value="UCP07580"/>
</dbReference>
<dbReference type="PANTHER" id="PTHR39456:SF1">
    <property type="entry name" value="METAL-DEPENDENT HYDROLASE"/>
    <property type="match status" value="1"/>
</dbReference>
<dbReference type="Proteomes" id="UP000431269">
    <property type="component" value="Chromosome"/>
</dbReference>
<dbReference type="PANTHER" id="PTHR39456">
    <property type="entry name" value="METAL-DEPENDENT HYDROLASE"/>
    <property type="match status" value="1"/>
</dbReference>
<name>A0A6I6MRW3_9CAUL</name>
<gene>
    <name evidence="3" type="ORF">DSM104635_03014</name>
</gene>
<keyword evidence="3" id="KW-0378">Hydrolase</keyword>
<evidence type="ECO:0000313" key="4">
    <source>
        <dbReference type="Proteomes" id="UP000431269"/>
    </source>
</evidence>
<dbReference type="RefSeq" id="WP_158766964.1">
    <property type="nucleotide sequence ID" value="NZ_CP047045.1"/>
</dbReference>
<dbReference type="AlphaFoldDB" id="A0A6I6MRW3"/>
<reference evidence="4" key="1">
    <citation type="submission" date="2019-12" db="EMBL/GenBank/DDBJ databases">
        <title>Complete genome of Terracaulis silvestris 0127_4.</title>
        <authorList>
            <person name="Vieira S."/>
            <person name="Riedel T."/>
            <person name="Sproer C."/>
            <person name="Pascual J."/>
            <person name="Boedeker C."/>
            <person name="Overmann J."/>
        </authorList>
    </citation>
    <scope>NUCLEOTIDE SEQUENCE [LARGE SCALE GENOMIC DNA]</scope>
    <source>
        <strain evidence="4">0127_4</strain>
    </source>
</reference>
<dbReference type="KEGG" id="tsv:DSM104635_03014"/>
<sequence>MKVRYPKMDFSKIRPHWAPHIEFVQRANASSTIPSYVEPYLVKVMLKAKAVLDPRETELHRGLAIFIKQEAQHCKQHNAFNERLRSSGYPELADHEAKLDADLTRFLETKSLKFNLAYADGFEAMGALGATMWFDAYNKYLEGADQDAVDLWRWHMAEEYEHREVAFKIYQKLYGKNDLLNGWLYRAYGFLFAIVHLIGYGKRVGAYLLGKDRERMSAAEREASIAREKEFAKTTGKKAIPELLKVLSPTYNPANTRAPEGVGPYLTQYETEPT</sequence>
<keyword evidence="2" id="KW-0472">Membrane</keyword>
<dbReference type="GO" id="GO:0016787">
    <property type="term" value="F:hydrolase activity"/>
    <property type="evidence" value="ECO:0007669"/>
    <property type="project" value="UniProtKB-KW"/>
</dbReference>
<dbReference type="Pfam" id="PF10118">
    <property type="entry name" value="Metal_hydrol"/>
    <property type="match status" value="1"/>
</dbReference>
<keyword evidence="2" id="KW-0812">Transmembrane</keyword>
<protein>
    <submittedName>
        <fullName evidence="3">Putative metal-dependent hydrolase</fullName>
    </submittedName>
</protein>
<accession>A0A6I6MRW3</accession>
<evidence type="ECO:0000256" key="1">
    <source>
        <dbReference type="SAM" id="MobiDB-lite"/>
    </source>
</evidence>